<reference evidence="3" key="2">
    <citation type="journal article" date="2014" name="Extremophiles">
        <title>The ice-binding proteins of a snow alga, Chloromonas brevispina: probable acquisition by horizontal gene transfer.</title>
        <authorList>
            <person name="Raymond J.A."/>
        </authorList>
    </citation>
    <scope>NUCLEOTIDE SEQUENCE</scope>
</reference>
<dbReference type="AlphaFoldDB" id="A0A060KRR7"/>
<evidence type="ECO:0000256" key="2">
    <source>
        <dbReference type="ARBA" id="ARBA00022729"/>
    </source>
</evidence>
<organism evidence="3">
    <name type="scientific">Chloromonas brevispina</name>
    <dbReference type="NCBI Taxonomy" id="201318"/>
    <lineage>
        <taxon>Eukaryota</taxon>
        <taxon>Viridiplantae</taxon>
        <taxon>Chlorophyta</taxon>
        <taxon>core chlorophytes</taxon>
        <taxon>Chlorophyceae</taxon>
        <taxon>CS clade</taxon>
        <taxon>Chlamydomonadales</taxon>
        <taxon>Chlamydomonadaceae</taxon>
        <taxon>Chloromonadinia</taxon>
        <taxon>Chloromonas</taxon>
    </lineage>
</organism>
<dbReference type="Pfam" id="PF11999">
    <property type="entry name" value="Ice_binding"/>
    <property type="match status" value="1"/>
</dbReference>
<reference evidence="3" key="1">
    <citation type="submission" date="2013-09" db="EMBL/GenBank/DDBJ databases">
        <authorList>
            <person name="Raymond J."/>
        </authorList>
    </citation>
    <scope>NUCLEOTIDE SEQUENCE</scope>
</reference>
<name>A0A060KRR7_9CHLO</name>
<comment type="similarity">
    <text evidence="1">Belongs to the ice-binding protein family.</text>
</comment>
<dbReference type="EMBL" id="KF683606">
    <property type="protein sequence ID" value="AIC65768.1"/>
    <property type="molecule type" value="Genomic_DNA"/>
</dbReference>
<protein>
    <submittedName>
        <fullName evidence="3">Ice-binding protein 8</fullName>
    </submittedName>
</protein>
<sequence length="203" mass="20177">MLLSASNFAALGATTLVNSGTSDMQGQVGVSPGTSIRGFPPGRLTGVLHSNDSAATQAQADAHAGYATLANMTSNTTLTGQNLGSMILTPGVYHFVSSATLSGRLTFDALNDTSAVFVIQIGTVFTTAATSEVLLVNGAQSCNIFFQVGTSATLGASSSLSGTIVAHDSISAGANAIVHGSLLALGAAVSTDTNIIQPPGACI</sequence>
<evidence type="ECO:0000256" key="1">
    <source>
        <dbReference type="ARBA" id="ARBA00005445"/>
    </source>
</evidence>
<keyword evidence="2" id="KW-0732">Signal</keyword>
<proteinExistence type="inferred from homology"/>
<evidence type="ECO:0000313" key="3">
    <source>
        <dbReference type="EMBL" id="AIC65768.1"/>
    </source>
</evidence>
<accession>A0A060KRR7</accession>
<dbReference type="InterPro" id="IPR021884">
    <property type="entry name" value="Ice-bd_prot"/>
</dbReference>